<comment type="caution">
    <text evidence="3">The sequence shown here is derived from an EMBL/GenBank/DDBJ whole genome shotgun (WGS) entry which is preliminary data.</text>
</comment>
<feature type="transmembrane region" description="Helical" evidence="2">
    <location>
        <begin position="155"/>
        <end position="172"/>
    </location>
</feature>
<dbReference type="AlphaFoldDB" id="A0AAP0WXS2"/>
<organism evidence="3 4">
    <name type="scientific">Liquidambar formosana</name>
    <name type="common">Formosan gum</name>
    <dbReference type="NCBI Taxonomy" id="63359"/>
    <lineage>
        <taxon>Eukaryota</taxon>
        <taxon>Viridiplantae</taxon>
        <taxon>Streptophyta</taxon>
        <taxon>Embryophyta</taxon>
        <taxon>Tracheophyta</taxon>
        <taxon>Spermatophyta</taxon>
        <taxon>Magnoliopsida</taxon>
        <taxon>eudicotyledons</taxon>
        <taxon>Gunneridae</taxon>
        <taxon>Pentapetalae</taxon>
        <taxon>Saxifragales</taxon>
        <taxon>Altingiaceae</taxon>
        <taxon>Liquidambar</taxon>
    </lineage>
</organism>
<keyword evidence="2" id="KW-0472">Membrane</keyword>
<evidence type="ECO:0000313" key="4">
    <source>
        <dbReference type="Proteomes" id="UP001415857"/>
    </source>
</evidence>
<evidence type="ECO:0000256" key="1">
    <source>
        <dbReference type="SAM" id="MobiDB-lite"/>
    </source>
</evidence>
<evidence type="ECO:0000313" key="3">
    <source>
        <dbReference type="EMBL" id="KAK9282712.1"/>
    </source>
</evidence>
<reference evidence="3 4" key="1">
    <citation type="journal article" date="2024" name="Plant J.">
        <title>Genome sequences and population genomics reveal climatic adaptation and genomic divergence between two closely related sweetgum species.</title>
        <authorList>
            <person name="Xu W.Q."/>
            <person name="Ren C.Q."/>
            <person name="Zhang X.Y."/>
            <person name="Comes H.P."/>
            <person name="Liu X.H."/>
            <person name="Li Y.G."/>
            <person name="Kettle C.J."/>
            <person name="Jalonen R."/>
            <person name="Gaisberger H."/>
            <person name="Ma Y.Z."/>
            <person name="Qiu Y.X."/>
        </authorList>
    </citation>
    <scope>NUCLEOTIDE SEQUENCE [LARGE SCALE GENOMIC DNA]</scope>
    <source>
        <tissue evidence="3">Leaves</tissue>
    </source>
</reference>
<dbReference type="EMBL" id="JBBPBK010000006">
    <property type="protein sequence ID" value="KAK9282712.1"/>
    <property type="molecule type" value="Genomic_DNA"/>
</dbReference>
<protein>
    <submittedName>
        <fullName evidence="3">Uncharacterized protein</fullName>
    </submittedName>
</protein>
<gene>
    <name evidence="3" type="ORF">L1049_010932</name>
</gene>
<evidence type="ECO:0000256" key="2">
    <source>
        <dbReference type="SAM" id="Phobius"/>
    </source>
</evidence>
<feature type="region of interest" description="Disordered" evidence="1">
    <location>
        <begin position="1"/>
        <end position="53"/>
    </location>
</feature>
<feature type="compositionally biased region" description="Low complexity" evidence="1">
    <location>
        <begin position="31"/>
        <end position="52"/>
    </location>
</feature>
<keyword evidence="4" id="KW-1185">Reference proteome</keyword>
<keyword evidence="2" id="KW-0812">Transmembrane</keyword>
<name>A0AAP0WXS2_LIQFO</name>
<dbReference type="Proteomes" id="UP001415857">
    <property type="component" value="Unassembled WGS sequence"/>
</dbReference>
<proteinExistence type="predicted"/>
<accession>A0AAP0WXS2</accession>
<keyword evidence="2" id="KW-1133">Transmembrane helix</keyword>
<sequence length="174" mass="19549">MGVKSGAFQQHHPAGQRSAYHQQLKPGATFPISSPQLLQASSPQIPQHSSPQIDHQNLLTSLTKAGTPLQSANSMLQQHSQSLPRLPQQPLPMWQQPNATNTREKEVIGQQNSIPYMMQQQQQQQQSLLCKQNNLPNLLHKGQCSPPLMDHFNRFLLVSLFLMFVLLIFLYAPG</sequence>